<evidence type="ECO:0000256" key="2">
    <source>
        <dbReference type="ARBA" id="ARBA00023315"/>
    </source>
</evidence>
<evidence type="ECO:0000313" key="4">
    <source>
        <dbReference type="EMBL" id="TPV35996.1"/>
    </source>
</evidence>
<sequence>MKINFRPMTADDWTNVAEIYRQGIETGNATFQQEIPTWDDWNNGHIKSCRIVAVIENEIVGWAALTAVSARCVYAGVAEVSVYISHKYRGEKIGTKLLDKLISESENEKLWTLQAGIFPENIASLKIHEELGFRKIGHREKIGKMNGNWRDTVLLERRSKVIGID</sequence>
<organism evidence="4 5">
    <name type="scientific">Paucihalobacter ruber</name>
    <dbReference type="NCBI Taxonomy" id="2567861"/>
    <lineage>
        <taxon>Bacteria</taxon>
        <taxon>Pseudomonadati</taxon>
        <taxon>Bacteroidota</taxon>
        <taxon>Flavobacteriia</taxon>
        <taxon>Flavobacteriales</taxon>
        <taxon>Flavobacteriaceae</taxon>
        <taxon>Paucihalobacter</taxon>
    </lineage>
</organism>
<dbReference type="InterPro" id="IPR000182">
    <property type="entry name" value="GNAT_dom"/>
</dbReference>
<protein>
    <submittedName>
        <fullName evidence="4">N-acetyltransferase family protein</fullName>
    </submittedName>
</protein>
<evidence type="ECO:0000313" key="5">
    <source>
        <dbReference type="Proteomes" id="UP000317332"/>
    </source>
</evidence>
<keyword evidence="1 4" id="KW-0808">Transferase</keyword>
<evidence type="ECO:0000256" key="1">
    <source>
        <dbReference type="ARBA" id="ARBA00022679"/>
    </source>
</evidence>
<dbReference type="InterPro" id="IPR016181">
    <property type="entry name" value="Acyl_CoA_acyltransferase"/>
</dbReference>
<dbReference type="PANTHER" id="PTHR43072">
    <property type="entry name" value="N-ACETYLTRANSFERASE"/>
    <property type="match status" value="1"/>
</dbReference>
<name>A0A506PQ49_9FLAO</name>
<keyword evidence="5" id="KW-1185">Reference proteome</keyword>
<dbReference type="PROSITE" id="PS51186">
    <property type="entry name" value="GNAT"/>
    <property type="match status" value="1"/>
</dbReference>
<feature type="domain" description="N-acetyltransferase" evidence="3">
    <location>
        <begin position="3"/>
        <end position="156"/>
    </location>
</feature>
<dbReference type="PANTHER" id="PTHR43072:SF23">
    <property type="entry name" value="UPF0039 PROTEIN C11D3.02C"/>
    <property type="match status" value="1"/>
</dbReference>
<proteinExistence type="predicted"/>
<accession>A0A506PQ49</accession>
<keyword evidence="2" id="KW-0012">Acyltransferase</keyword>
<dbReference type="Pfam" id="PF00583">
    <property type="entry name" value="Acetyltransf_1"/>
    <property type="match status" value="1"/>
</dbReference>
<dbReference type="AlphaFoldDB" id="A0A506PQ49"/>
<dbReference type="Gene3D" id="3.40.630.30">
    <property type="match status" value="1"/>
</dbReference>
<reference evidence="4 5" key="1">
    <citation type="submission" date="2019-06" db="EMBL/GenBank/DDBJ databases">
        <title>Flavobacteriaceae Paucihalobacterium erythroidium CWB-1, complete genome.</title>
        <authorList>
            <person name="Wu S."/>
        </authorList>
    </citation>
    <scope>NUCLEOTIDE SEQUENCE [LARGE SCALE GENOMIC DNA]</scope>
    <source>
        <strain evidence="4 5">CWB-1</strain>
    </source>
</reference>
<gene>
    <name evidence="4" type="ORF">FJ651_00135</name>
</gene>
<evidence type="ECO:0000259" key="3">
    <source>
        <dbReference type="PROSITE" id="PS51186"/>
    </source>
</evidence>
<dbReference type="GO" id="GO:0016747">
    <property type="term" value="F:acyltransferase activity, transferring groups other than amino-acyl groups"/>
    <property type="evidence" value="ECO:0007669"/>
    <property type="project" value="InterPro"/>
</dbReference>
<dbReference type="SUPFAM" id="SSF55729">
    <property type="entry name" value="Acyl-CoA N-acyltransferases (Nat)"/>
    <property type="match status" value="1"/>
</dbReference>
<dbReference type="CDD" id="cd04301">
    <property type="entry name" value="NAT_SF"/>
    <property type="match status" value="1"/>
</dbReference>
<dbReference type="EMBL" id="VHIQ01000001">
    <property type="protein sequence ID" value="TPV35996.1"/>
    <property type="molecule type" value="Genomic_DNA"/>
</dbReference>
<comment type="caution">
    <text evidence="4">The sequence shown here is derived from an EMBL/GenBank/DDBJ whole genome shotgun (WGS) entry which is preliminary data.</text>
</comment>
<dbReference type="Proteomes" id="UP000317332">
    <property type="component" value="Unassembled WGS sequence"/>
</dbReference>
<dbReference type="OrthoDB" id="9799096at2"/>